<keyword evidence="6" id="KW-1185">Reference proteome</keyword>
<dbReference type="RefSeq" id="WP_038411498.1">
    <property type="nucleotide sequence ID" value="NZ_CP009455.1"/>
</dbReference>
<dbReference type="AlphaFoldDB" id="A0A089WHQ3"/>
<dbReference type="InterPro" id="IPR036188">
    <property type="entry name" value="FAD/NAD-bd_sf"/>
</dbReference>
<accession>A0A089WHQ3</accession>
<dbReference type="NCBIfam" id="NF006091">
    <property type="entry name" value="PRK08243.1"/>
    <property type="match status" value="1"/>
</dbReference>
<dbReference type="Gene3D" id="3.30.9.10">
    <property type="entry name" value="D-Amino Acid Oxidase, subunit A, domain 2"/>
    <property type="match status" value="1"/>
</dbReference>
<proteinExistence type="predicted"/>
<evidence type="ECO:0000313" key="5">
    <source>
        <dbReference type="EMBL" id="AIR88845.1"/>
    </source>
</evidence>
<name>A0A089WHQ3_9PSED</name>
<dbReference type="SUPFAM" id="SSF54373">
    <property type="entry name" value="FAD-linked reductases, C-terminal domain"/>
    <property type="match status" value="1"/>
</dbReference>
<dbReference type="SUPFAM" id="SSF51905">
    <property type="entry name" value="FAD/NAD(P)-binding domain"/>
    <property type="match status" value="1"/>
</dbReference>
<keyword evidence="1 5" id="KW-0560">Oxidoreductase</keyword>
<dbReference type="InterPro" id="IPR012733">
    <property type="entry name" value="HB_mOase"/>
</dbReference>
<dbReference type="PANTHER" id="PTHR43476">
    <property type="entry name" value="3-(3-HYDROXY-PHENYL)PROPIONATE/3-HYDROXYCINNAMIC ACID HYDROXYLASE"/>
    <property type="match status" value="1"/>
</dbReference>
<dbReference type="PANTHER" id="PTHR43476:SF4">
    <property type="entry name" value="BLR0106 PROTEIN"/>
    <property type="match status" value="1"/>
</dbReference>
<keyword evidence="2" id="KW-0520">NAD</keyword>
<sequence>MKTQIAIIGAGPSGLLLGQLLHKAGIDNIIIERQSPDYVLGRIRAGVLEQGMVDLLREAGVGERMDREGLVHDGFELAFDGRVEHINLRELTGGKTVMIYGQTEVTRDLMQARSESAAPIFYEAADVELHELKGEKPYVTFMHNGAPVRIDCDLIAGCDGYHGVSRKSIPDGVLKEFERVYPFGWLGVLADTPPVNDELIYASHARGFALCSMRSPTRTRYYVQVASDEKVEDWSDQRFWDELKSRLPKPVADKLVTGPSIEKSIAPLRSFVVEPMQYGHLFLVGDAAHIVPPTGAKGLNLAAGDVSTLYRILLKYYREGRQDLLERYSQICLRRVWKAERFSWWMTSILHQFPATDPFSQRMQQTELDYYVGSEAGRTSIAENYVGLPYEAVE</sequence>
<dbReference type="NCBIfam" id="TIGR02360">
    <property type="entry name" value="pbenz_hydroxyl"/>
    <property type="match status" value="1"/>
</dbReference>
<feature type="domain" description="FAD-binding" evidence="4">
    <location>
        <begin position="2"/>
        <end position="343"/>
    </location>
</feature>
<gene>
    <name evidence="5" type="ORF">LK03_06005</name>
</gene>
<dbReference type="PRINTS" id="PR00420">
    <property type="entry name" value="RNGMNOXGNASE"/>
</dbReference>
<protein>
    <recommendedName>
        <fullName evidence="3">4-hydroxybenzoate 3-monooxygenase</fullName>
        <ecNumber evidence="3">1.14.13.2</ecNumber>
    </recommendedName>
</protein>
<dbReference type="GO" id="GO:0018659">
    <property type="term" value="F:4-hydroxybenzoate 3-monooxygenase activity"/>
    <property type="evidence" value="ECO:0007669"/>
    <property type="project" value="UniProtKB-UniRule"/>
</dbReference>
<keyword evidence="5" id="KW-0503">Monooxygenase</keyword>
<dbReference type="OrthoDB" id="8672648at2"/>
<dbReference type="GO" id="GO:0043639">
    <property type="term" value="P:benzoate catabolic process"/>
    <property type="evidence" value="ECO:0007669"/>
    <property type="project" value="InterPro"/>
</dbReference>
<evidence type="ECO:0000256" key="2">
    <source>
        <dbReference type="ARBA" id="ARBA00023027"/>
    </source>
</evidence>
<dbReference type="Proteomes" id="UP000029493">
    <property type="component" value="Chromosome"/>
</dbReference>
<dbReference type="EC" id="1.14.13.2" evidence="3"/>
<evidence type="ECO:0000256" key="1">
    <source>
        <dbReference type="ARBA" id="ARBA00023002"/>
    </source>
</evidence>
<dbReference type="Gene3D" id="3.50.50.60">
    <property type="entry name" value="FAD/NAD(P)-binding domain"/>
    <property type="match status" value="1"/>
</dbReference>
<dbReference type="GO" id="GO:0071949">
    <property type="term" value="F:FAD binding"/>
    <property type="evidence" value="ECO:0007669"/>
    <property type="project" value="InterPro"/>
</dbReference>
<evidence type="ECO:0000259" key="4">
    <source>
        <dbReference type="Pfam" id="PF01494"/>
    </source>
</evidence>
<evidence type="ECO:0000256" key="3">
    <source>
        <dbReference type="NCBIfam" id="TIGR02360"/>
    </source>
</evidence>
<reference evidence="5 6" key="1">
    <citation type="submission" date="2014-09" db="EMBL/GenBank/DDBJ databases">
        <authorList>
            <person name="Chan K.-G."/>
        </authorList>
    </citation>
    <scope>NUCLEOTIDE SEQUENCE [LARGE SCALE GENOMIC DNA]</scope>
    <source>
        <strain evidence="5 6">ND07</strain>
    </source>
</reference>
<dbReference type="STRING" id="157783.LK03_06005"/>
<dbReference type="KEGG" id="psw:LK03_06005"/>
<dbReference type="eggNOG" id="COG0654">
    <property type="taxonomic scope" value="Bacteria"/>
</dbReference>
<dbReference type="Pfam" id="PF01494">
    <property type="entry name" value="FAD_binding_3"/>
    <property type="match status" value="1"/>
</dbReference>
<evidence type="ECO:0000313" key="6">
    <source>
        <dbReference type="Proteomes" id="UP000029493"/>
    </source>
</evidence>
<organism evidence="5 6">
    <name type="scientific">Pseudomonas cremoricolorata</name>
    <dbReference type="NCBI Taxonomy" id="157783"/>
    <lineage>
        <taxon>Bacteria</taxon>
        <taxon>Pseudomonadati</taxon>
        <taxon>Pseudomonadota</taxon>
        <taxon>Gammaproteobacteria</taxon>
        <taxon>Pseudomonadales</taxon>
        <taxon>Pseudomonadaceae</taxon>
        <taxon>Pseudomonas</taxon>
    </lineage>
</organism>
<dbReference type="InterPro" id="IPR002938">
    <property type="entry name" value="FAD-bd"/>
</dbReference>
<dbReference type="InterPro" id="IPR050631">
    <property type="entry name" value="PheA/TfdB_FAD_monoxygenase"/>
</dbReference>
<dbReference type="EMBL" id="CP009455">
    <property type="protein sequence ID" value="AIR88845.1"/>
    <property type="molecule type" value="Genomic_DNA"/>
</dbReference>